<dbReference type="EMBL" id="CABVIH010000021">
    <property type="protein sequence ID" value="VVP26228.1"/>
    <property type="molecule type" value="Genomic_DNA"/>
</dbReference>
<sequence precursor="true">MGLVVLPLKSFSSHYERPIMKNLLSTLFLIALTGTAAAASVDNASPSNVEDYSYSKALNIAKVVNITSGDYCGIGPREMTYIDTMGTTHVLRYQAYGDSCIDQN</sequence>
<accession>A0A5E7MN61</accession>
<feature type="chain" id="PRO_5022682862" description="DUF2790 domain-containing protein" evidence="1">
    <location>
        <begin position="39"/>
        <end position="104"/>
    </location>
</feature>
<dbReference type="InterPro" id="IPR021245">
    <property type="entry name" value="DUF2790"/>
</dbReference>
<feature type="signal peptide" evidence="1">
    <location>
        <begin position="1"/>
        <end position="38"/>
    </location>
</feature>
<organism evidence="2 3">
    <name type="scientific">Pseudomonas fluorescens</name>
    <dbReference type="NCBI Taxonomy" id="294"/>
    <lineage>
        <taxon>Bacteria</taxon>
        <taxon>Pseudomonadati</taxon>
        <taxon>Pseudomonadota</taxon>
        <taxon>Gammaproteobacteria</taxon>
        <taxon>Pseudomonadales</taxon>
        <taxon>Pseudomonadaceae</taxon>
        <taxon>Pseudomonas</taxon>
    </lineage>
</organism>
<gene>
    <name evidence="2" type="ORF">PS880_04096</name>
</gene>
<reference evidence="2 3" key="1">
    <citation type="submission" date="2019-09" db="EMBL/GenBank/DDBJ databases">
        <authorList>
            <person name="Chandra G."/>
            <person name="Truman W A."/>
        </authorList>
    </citation>
    <scope>NUCLEOTIDE SEQUENCE [LARGE SCALE GENOMIC DNA]</scope>
    <source>
        <strain evidence="2">PS880</strain>
    </source>
</reference>
<dbReference type="AlphaFoldDB" id="A0A5E7MN61"/>
<dbReference type="Gene3D" id="2.30.140.50">
    <property type="entry name" value="Protein of unknown function DUF2790"/>
    <property type="match status" value="1"/>
</dbReference>
<proteinExistence type="predicted"/>
<name>A0A5E7MN61_PSEFL</name>
<evidence type="ECO:0008006" key="4">
    <source>
        <dbReference type="Google" id="ProtNLM"/>
    </source>
</evidence>
<protein>
    <recommendedName>
        <fullName evidence="4">DUF2790 domain-containing protein</fullName>
    </recommendedName>
</protein>
<dbReference type="Proteomes" id="UP000375525">
    <property type="component" value="Unassembled WGS sequence"/>
</dbReference>
<evidence type="ECO:0000313" key="3">
    <source>
        <dbReference type="Proteomes" id="UP000375525"/>
    </source>
</evidence>
<evidence type="ECO:0000256" key="1">
    <source>
        <dbReference type="SAM" id="SignalP"/>
    </source>
</evidence>
<keyword evidence="1" id="KW-0732">Signal</keyword>
<dbReference type="Pfam" id="PF10976">
    <property type="entry name" value="DUF2790"/>
    <property type="match status" value="1"/>
</dbReference>
<evidence type="ECO:0000313" key="2">
    <source>
        <dbReference type="EMBL" id="VVP26228.1"/>
    </source>
</evidence>